<evidence type="ECO:0000256" key="1">
    <source>
        <dbReference type="SAM" id="MobiDB-lite"/>
    </source>
</evidence>
<dbReference type="AlphaFoldDB" id="A0AAV3YZC0"/>
<keyword evidence="3" id="KW-1185">Reference proteome</keyword>
<organism evidence="2 3">
    <name type="scientific">Plakobranchus ocellatus</name>
    <dbReference type="NCBI Taxonomy" id="259542"/>
    <lineage>
        <taxon>Eukaryota</taxon>
        <taxon>Metazoa</taxon>
        <taxon>Spiralia</taxon>
        <taxon>Lophotrochozoa</taxon>
        <taxon>Mollusca</taxon>
        <taxon>Gastropoda</taxon>
        <taxon>Heterobranchia</taxon>
        <taxon>Euthyneura</taxon>
        <taxon>Panpulmonata</taxon>
        <taxon>Sacoglossa</taxon>
        <taxon>Placobranchoidea</taxon>
        <taxon>Plakobranchidae</taxon>
        <taxon>Plakobranchus</taxon>
    </lineage>
</organism>
<name>A0AAV3YZC0_9GAST</name>
<proteinExistence type="predicted"/>
<comment type="caution">
    <text evidence="2">The sequence shown here is derived from an EMBL/GenBank/DDBJ whole genome shotgun (WGS) entry which is preliminary data.</text>
</comment>
<dbReference type="EMBL" id="BLXT01001780">
    <property type="protein sequence ID" value="GFN87717.1"/>
    <property type="molecule type" value="Genomic_DNA"/>
</dbReference>
<gene>
    <name evidence="2" type="ORF">PoB_001422300</name>
</gene>
<protein>
    <submittedName>
        <fullName evidence="2">Uncharacterized protein</fullName>
    </submittedName>
</protein>
<evidence type="ECO:0000313" key="3">
    <source>
        <dbReference type="Proteomes" id="UP000735302"/>
    </source>
</evidence>
<accession>A0AAV3YZC0</accession>
<feature type="compositionally biased region" description="Polar residues" evidence="1">
    <location>
        <begin position="65"/>
        <end position="76"/>
    </location>
</feature>
<reference evidence="2 3" key="1">
    <citation type="journal article" date="2021" name="Elife">
        <title>Chloroplast acquisition without the gene transfer in kleptoplastic sea slugs, Plakobranchus ocellatus.</title>
        <authorList>
            <person name="Maeda T."/>
            <person name="Takahashi S."/>
            <person name="Yoshida T."/>
            <person name="Shimamura S."/>
            <person name="Takaki Y."/>
            <person name="Nagai Y."/>
            <person name="Toyoda A."/>
            <person name="Suzuki Y."/>
            <person name="Arimoto A."/>
            <person name="Ishii H."/>
            <person name="Satoh N."/>
            <person name="Nishiyama T."/>
            <person name="Hasebe M."/>
            <person name="Maruyama T."/>
            <person name="Minagawa J."/>
            <person name="Obokata J."/>
            <person name="Shigenobu S."/>
        </authorList>
    </citation>
    <scope>NUCLEOTIDE SEQUENCE [LARGE SCALE GENOMIC DNA]</scope>
</reference>
<dbReference type="Proteomes" id="UP000735302">
    <property type="component" value="Unassembled WGS sequence"/>
</dbReference>
<feature type="region of interest" description="Disordered" evidence="1">
    <location>
        <begin position="20"/>
        <end position="107"/>
    </location>
</feature>
<feature type="compositionally biased region" description="Basic and acidic residues" evidence="1">
    <location>
        <begin position="34"/>
        <end position="43"/>
    </location>
</feature>
<evidence type="ECO:0000313" key="2">
    <source>
        <dbReference type="EMBL" id="GFN87717.1"/>
    </source>
</evidence>
<sequence>MPLNIHVSTHHHLAALGILVPPNQPRGMVNTDASGEKKGEKTTQSKLPPPSPSRLPTYNLFRAKPNNTVQSLSTPGSIAPRPGGEQERCCQKKSAGRILKSRQGIVL</sequence>